<dbReference type="RefSeq" id="WP_006740099.1">
    <property type="nucleotide sequence ID" value="NZ_AEUZ02000001.1"/>
</dbReference>
<evidence type="ECO:0000259" key="3">
    <source>
        <dbReference type="PROSITE" id="PS50977"/>
    </source>
</evidence>
<evidence type="ECO:0000313" key="4">
    <source>
        <dbReference type="EMBL" id="EHJ57387.1"/>
    </source>
</evidence>
<feature type="DNA-binding region" description="H-T-H motif" evidence="2">
    <location>
        <begin position="31"/>
        <end position="50"/>
    </location>
</feature>
<gene>
    <name evidence="4" type="ORF">STRUR_2043</name>
</gene>
<comment type="caution">
    <text evidence="4">The sequence shown here is derived from an EMBL/GenBank/DDBJ whole genome shotgun (WGS) entry which is preliminary data.</text>
</comment>
<feature type="domain" description="HTH tetR-type" evidence="3">
    <location>
        <begin position="8"/>
        <end position="68"/>
    </location>
</feature>
<name>G5KEA5_9STRE</name>
<dbReference type="STRING" id="764291.STRUR_2043"/>
<dbReference type="PROSITE" id="PS50977">
    <property type="entry name" value="HTH_TETR_2"/>
    <property type="match status" value="1"/>
</dbReference>
<dbReference type="InterPro" id="IPR050624">
    <property type="entry name" value="HTH-type_Tx_Regulator"/>
</dbReference>
<accession>G5KEA5</accession>
<sequence length="174" mass="21072">MEKDRQIQKTNTAIYNAFINLLQEKDYSKIRVSDIIDLANIGRSTFYAHYESKEVLLKELCEDLFHHLFKQVEPISFEDYLIHILNHFDQNKDSIATLLLSDDPYFLLRFKKELEHDFYPKLRQDYLSNETIPEEFLKQFAISSFVETIKWWLHQRKRLSAKQLLQYYLIMIEN</sequence>
<evidence type="ECO:0000313" key="5">
    <source>
        <dbReference type="Proteomes" id="UP000005388"/>
    </source>
</evidence>
<dbReference type="AlphaFoldDB" id="G5KEA5"/>
<organism evidence="4 5">
    <name type="scientific">Streptococcus urinalis 2285-97</name>
    <dbReference type="NCBI Taxonomy" id="764291"/>
    <lineage>
        <taxon>Bacteria</taxon>
        <taxon>Bacillati</taxon>
        <taxon>Bacillota</taxon>
        <taxon>Bacilli</taxon>
        <taxon>Lactobacillales</taxon>
        <taxon>Streptococcaceae</taxon>
        <taxon>Streptococcus</taxon>
    </lineage>
</organism>
<evidence type="ECO:0000256" key="1">
    <source>
        <dbReference type="ARBA" id="ARBA00023125"/>
    </source>
</evidence>
<dbReference type="Gene3D" id="1.10.357.10">
    <property type="entry name" value="Tetracycline Repressor, domain 2"/>
    <property type="match status" value="1"/>
</dbReference>
<dbReference type="Pfam" id="PF14278">
    <property type="entry name" value="TetR_C_8"/>
    <property type="match status" value="1"/>
</dbReference>
<dbReference type="Proteomes" id="UP000005388">
    <property type="component" value="Unassembled WGS sequence"/>
</dbReference>
<proteinExistence type="predicted"/>
<protein>
    <submittedName>
        <fullName evidence="4">Transcriptional regulator, TetR family</fullName>
    </submittedName>
</protein>
<keyword evidence="1 2" id="KW-0238">DNA-binding</keyword>
<dbReference type="eggNOG" id="COG1309">
    <property type="taxonomic scope" value="Bacteria"/>
</dbReference>
<dbReference type="GO" id="GO:0003677">
    <property type="term" value="F:DNA binding"/>
    <property type="evidence" value="ECO:0007669"/>
    <property type="project" value="UniProtKB-UniRule"/>
</dbReference>
<reference evidence="4 5" key="1">
    <citation type="journal article" date="2014" name="Int. J. Syst. Evol. Microbiol.">
        <title>Phylogenomics and the dynamic genome evolution of the genus Streptococcus.</title>
        <authorList>
            <consortium name="The Broad Institute Genome Sequencing Platform"/>
            <person name="Richards V.P."/>
            <person name="Palmer S.R."/>
            <person name="Pavinski Bitar P.D."/>
            <person name="Qin X."/>
            <person name="Weinstock G.M."/>
            <person name="Highlander S.K."/>
            <person name="Town C.D."/>
            <person name="Burne R.A."/>
            <person name="Stanhope M.J."/>
        </authorList>
    </citation>
    <scope>NUCLEOTIDE SEQUENCE [LARGE SCALE GENOMIC DNA]</scope>
    <source>
        <strain evidence="4 5">2285-97</strain>
    </source>
</reference>
<dbReference type="SUPFAM" id="SSF46689">
    <property type="entry name" value="Homeodomain-like"/>
    <property type="match status" value="1"/>
</dbReference>
<evidence type="ECO:0000256" key="2">
    <source>
        <dbReference type="PROSITE-ProRule" id="PRU00335"/>
    </source>
</evidence>
<dbReference type="PANTHER" id="PTHR43479:SF23">
    <property type="entry name" value="HTH TETR-TYPE DOMAIN-CONTAINING PROTEIN"/>
    <property type="match status" value="1"/>
</dbReference>
<dbReference type="InterPro" id="IPR039532">
    <property type="entry name" value="TetR_C_Firmicutes"/>
</dbReference>
<dbReference type="InterPro" id="IPR009057">
    <property type="entry name" value="Homeodomain-like_sf"/>
</dbReference>
<dbReference type="EMBL" id="AEUZ02000001">
    <property type="protein sequence ID" value="EHJ57387.1"/>
    <property type="molecule type" value="Genomic_DNA"/>
</dbReference>
<dbReference type="Pfam" id="PF00440">
    <property type="entry name" value="TetR_N"/>
    <property type="match status" value="1"/>
</dbReference>
<dbReference type="PANTHER" id="PTHR43479">
    <property type="entry name" value="ACREF/ENVCD OPERON REPRESSOR-RELATED"/>
    <property type="match status" value="1"/>
</dbReference>
<keyword evidence="5" id="KW-1185">Reference proteome</keyword>
<dbReference type="InterPro" id="IPR001647">
    <property type="entry name" value="HTH_TetR"/>
</dbReference>